<protein>
    <submittedName>
        <fullName evidence="1">Double-stranded RNA-binding</fullName>
    </submittedName>
</protein>
<name>A0A6L2P4M7_TANCI</name>
<sequence>MLDVYWKLWRSYLQKYYDQSLSQGNNDQRRMLLQELRSLNREMELHIPELADVKAYVINRERVGGGGIESSSRKGKWKGGIAQRSGECYVGQETQTKNQAEMNAAKVAYTALIEGLLSSAYGATSSSA</sequence>
<dbReference type="EMBL" id="BKCJ010010835">
    <property type="protein sequence ID" value="GEU93363.1"/>
    <property type="molecule type" value="Genomic_DNA"/>
</dbReference>
<dbReference type="AlphaFoldDB" id="A0A6L2P4M7"/>
<accession>A0A6L2P4M7</accession>
<evidence type="ECO:0000313" key="1">
    <source>
        <dbReference type="EMBL" id="GEU93363.1"/>
    </source>
</evidence>
<gene>
    <name evidence="1" type="ORF">Tci_065341</name>
</gene>
<comment type="caution">
    <text evidence="1">The sequence shown here is derived from an EMBL/GenBank/DDBJ whole genome shotgun (WGS) entry which is preliminary data.</text>
</comment>
<organism evidence="1">
    <name type="scientific">Tanacetum cinerariifolium</name>
    <name type="common">Dalmatian daisy</name>
    <name type="synonym">Chrysanthemum cinerariifolium</name>
    <dbReference type="NCBI Taxonomy" id="118510"/>
    <lineage>
        <taxon>Eukaryota</taxon>
        <taxon>Viridiplantae</taxon>
        <taxon>Streptophyta</taxon>
        <taxon>Embryophyta</taxon>
        <taxon>Tracheophyta</taxon>
        <taxon>Spermatophyta</taxon>
        <taxon>Magnoliopsida</taxon>
        <taxon>eudicotyledons</taxon>
        <taxon>Gunneridae</taxon>
        <taxon>Pentapetalae</taxon>
        <taxon>asterids</taxon>
        <taxon>campanulids</taxon>
        <taxon>Asterales</taxon>
        <taxon>Asteraceae</taxon>
        <taxon>Asteroideae</taxon>
        <taxon>Anthemideae</taxon>
        <taxon>Anthemidinae</taxon>
        <taxon>Tanacetum</taxon>
    </lineage>
</organism>
<reference evidence="1" key="1">
    <citation type="journal article" date="2019" name="Sci. Rep.">
        <title>Draft genome of Tanacetum cinerariifolium, the natural source of mosquito coil.</title>
        <authorList>
            <person name="Yamashiro T."/>
            <person name="Shiraishi A."/>
            <person name="Satake H."/>
            <person name="Nakayama K."/>
        </authorList>
    </citation>
    <scope>NUCLEOTIDE SEQUENCE</scope>
</reference>
<proteinExistence type="predicted"/>